<dbReference type="NCBIfam" id="NF005754">
    <property type="entry name" value="PRK07578.1"/>
    <property type="match status" value="1"/>
</dbReference>
<keyword evidence="2" id="KW-0560">Oxidoreductase</keyword>
<dbReference type="InterPro" id="IPR051122">
    <property type="entry name" value="SDR_DHRS6-like"/>
</dbReference>
<dbReference type="RefSeq" id="WP_386424504.1">
    <property type="nucleotide sequence ID" value="NZ_JBHSBB010000001.1"/>
</dbReference>
<accession>A0ABV8HFS3</accession>
<organism evidence="3 4">
    <name type="scientific">Streptomyces polygonati</name>
    <dbReference type="NCBI Taxonomy" id="1617087"/>
    <lineage>
        <taxon>Bacteria</taxon>
        <taxon>Bacillati</taxon>
        <taxon>Actinomycetota</taxon>
        <taxon>Actinomycetes</taxon>
        <taxon>Kitasatosporales</taxon>
        <taxon>Streptomycetaceae</taxon>
        <taxon>Streptomyces</taxon>
    </lineage>
</organism>
<dbReference type="PANTHER" id="PTHR43477:SF1">
    <property type="entry name" value="DIHYDROANTICAPSIN 7-DEHYDROGENASE"/>
    <property type="match status" value="1"/>
</dbReference>
<reference evidence="4" key="1">
    <citation type="journal article" date="2019" name="Int. J. Syst. Evol. Microbiol.">
        <title>The Global Catalogue of Microorganisms (GCM) 10K type strain sequencing project: providing services to taxonomists for standard genome sequencing and annotation.</title>
        <authorList>
            <consortium name="The Broad Institute Genomics Platform"/>
            <consortium name="The Broad Institute Genome Sequencing Center for Infectious Disease"/>
            <person name="Wu L."/>
            <person name="Ma J."/>
        </authorList>
    </citation>
    <scope>NUCLEOTIDE SEQUENCE [LARGE SCALE GENOMIC DNA]</scope>
    <source>
        <strain evidence="4">CGMCC 4.7237</strain>
    </source>
</reference>
<dbReference type="EMBL" id="JBHSBB010000001">
    <property type="protein sequence ID" value="MFC4029893.1"/>
    <property type="molecule type" value="Genomic_DNA"/>
</dbReference>
<keyword evidence="4" id="KW-1185">Reference proteome</keyword>
<comment type="caution">
    <text evidence="3">The sequence shown here is derived from an EMBL/GenBank/DDBJ whole genome shotgun (WGS) entry which is preliminary data.</text>
</comment>
<protein>
    <submittedName>
        <fullName evidence="3">Short chain dehydrogenase</fullName>
    </submittedName>
</protein>
<evidence type="ECO:0000256" key="1">
    <source>
        <dbReference type="ARBA" id="ARBA00006484"/>
    </source>
</evidence>
<evidence type="ECO:0000313" key="3">
    <source>
        <dbReference type="EMBL" id="MFC4029893.1"/>
    </source>
</evidence>
<dbReference type="InterPro" id="IPR002347">
    <property type="entry name" value="SDR_fam"/>
</dbReference>
<dbReference type="Proteomes" id="UP001595765">
    <property type="component" value="Unassembled WGS sequence"/>
</dbReference>
<name>A0ABV8HFS3_9ACTN</name>
<comment type="similarity">
    <text evidence="1">Belongs to the short-chain dehydrogenases/reductases (SDR) family.</text>
</comment>
<dbReference type="InterPro" id="IPR036291">
    <property type="entry name" value="NAD(P)-bd_dom_sf"/>
</dbReference>
<dbReference type="PRINTS" id="PR00081">
    <property type="entry name" value="GDHRDH"/>
</dbReference>
<sequence>MRILIIGATGTIGSAVGKMLEQEHEVIRASRNSALAIDLEDTDSIARALTSLPAVDAVVSCAASVPMARFLDGTDEDFTGSLRAKLFGQLSLVRHAARRLTDGGSITLTAGAHPIHGAAAGSLANAGLEEFVRAAAAEMPRRIRLNAVSPGWVRETQVRFGVADPDGVGADDVAQEYREAVEGSVNGMTLVPRHR</sequence>
<dbReference type="PANTHER" id="PTHR43477">
    <property type="entry name" value="DIHYDROANTICAPSIN 7-DEHYDROGENASE"/>
    <property type="match status" value="1"/>
</dbReference>
<gene>
    <name evidence="3" type="ORF">ACFO3J_00240</name>
</gene>
<dbReference type="SUPFAM" id="SSF51735">
    <property type="entry name" value="NAD(P)-binding Rossmann-fold domains"/>
    <property type="match status" value="1"/>
</dbReference>
<dbReference type="Pfam" id="PF13561">
    <property type="entry name" value="adh_short_C2"/>
    <property type="match status" value="1"/>
</dbReference>
<evidence type="ECO:0000313" key="4">
    <source>
        <dbReference type="Proteomes" id="UP001595765"/>
    </source>
</evidence>
<dbReference type="Gene3D" id="3.40.50.720">
    <property type="entry name" value="NAD(P)-binding Rossmann-like Domain"/>
    <property type="match status" value="1"/>
</dbReference>
<dbReference type="CDD" id="cd11731">
    <property type="entry name" value="Lin1944_like_SDR_c"/>
    <property type="match status" value="1"/>
</dbReference>
<proteinExistence type="inferred from homology"/>
<evidence type="ECO:0000256" key="2">
    <source>
        <dbReference type="ARBA" id="ARBA00023002"/>
    </source>
</evidence>